<dbReference type="HOGENOM" id="CLU_024934_9_2_1"/>
<evidence type="ECO:0000256" key="4">
    <source>
        <dbReference type="ARBA" id="ARBA00023242"/>
    </source>
</evidence>
<evidence type="ECO:0000256" key="1">
    <source>
        <dbReference type="ARBA" id="ARBA00023015"/>
    </source>
</evidence>
<dbReference type="PROSITE" id="PS00463">
    <property type="entry name" value="ZN2_CY6_FUNGAL_1"/>
    <property type="match status" value="1"/>
</dbReference>
<keyword evidence="8" id="KW-1185">Reference proteome</keyword>
<organism evidence="7 8">
    <name type="scientific">Capronia coronata CBS 617.96</name>
    <dbReference type="NCBI Taxonomy" id="1182541"/>
    <lineage>
        <taxon>Eukaryota</taxon>
        <taxon>Fungi</taxon>
        <taxon>Dikarya</taxon>
        <taxon>Ascomycota</taxon>
        <taxon>Pezizomycotina</taxon>
        <taxon>Eurotiomycetes</taxon>
        <taxon>Chaetothyriomycetidae</taxon>
        <taxon>Chaetothyriales</taxon>
        <taxon>Herpotrichiellaceae</taxon>
        <taxon>Capronia</taxon>
    </lineage>
</organism>
<comment type="caution">
    <text evidence="7">The sequence shown here is derived from an EMBL/GenBank/DDBJ whole genome shotgun (WGS) entry which is preliminary data.</text>
</comment>
<dbReference type="PANTHER" id="PTHR47657">
    <property type="entry name" value="STEROL REGULATORY ELEMENT-BINDING PROTEIN ECM22"/>
    <property type="match status" value="1"/>
</dbReference>
<keyword evidence="3" id="KW-0804">Transcription</keyword>
<keyword evidence="2" id="KW-0238">DNA-binding</keyword>
<dbReference type="EMBL" id="AMWN01000005">
    <property type="protein sequence ID" value="EXJ85747.1"/>
    <property type="molecule type" value="Genomic_DNA"/>
</dbReference>
<dbReference type="PANTHER" id="PTHR47657:SF11">
    <property type="entry name" value="FINGER DOMAIN PROTEIN, PUTATIVE (AFU_ORTHOLOGUE AFUA_1G01650)-RELATED"/>
    <property type="match status" value="1"/>
</dbReference>
<accession>W9XYW0</accession>
<proteinExistence type="predicted"/>
<dbReference type="Proteomes" id="UP000019484">
    <property type="component" value="Unassembled WGS sequence"/>
</dbReference>
<dbReference type="GO" id="GO:0008270">
    <property type="term" value="F:zinc ion binding"/>
    <property type="evidence" value="ECO:0007669"/>
    <property type="project" value="InterPro"/>
</dbReference>
<dbReference type="Pfam" id="PF00172">
    <property type="entry name" value="Zn_clus"/>
    <property type="match status" value="1"/>
</dbReference>
<name>W9XYW0_9EURO</name>
<dbReference type="GO" id="GO:0000981">
    <property type="term" value="F:DNA-binding transcription factor activity, RNA polymerase II-specific"/>
    <property type="evidence" value="ECO:0007669"/>
    <property type="project" value="InterPro"/>
</dbReference>
<dbReference type="InterPro" id="IPR052400">
    <property type="entry name" value="Zn2-C6_fungal_TF"/>
</dbReference>
<dbReference type="GO" id="GO:0003677">
    <property type="term" value="F:DNA binding"/>
    <property type="evidence" value="ECO:0007669"/>
    <property type="project" value="UniProtKB-KW"/>
</dbReference>
<evidence type="ECO:0000313" key="7">
    <source>
        <dbReference type="EMBL" id="EXJ85747.1"/>
    </source>
</evidence>
<dbReference type="GeneID" id="19160984"/>
<protein>
    <recommendedName>
        <fullName evidence="6">Zn(2)-C6 fungal-type domain-containing protein</fullName>
    </recommendedName>
</protein>
<evidence type="ECO:0000256" key="3">
    <source>
        <dbReference type="ARBA" id="ARBA00023163"/>
    </source>
</evidence>
<dbReference type="SUPFAM" id="SSF57701">
    <property type="entry name" value="Zn2/Cys6 DNA-binding domain"/>
    <property type="match status" value="1"/>
</dbReference>
<dbReference type="PROSITE" id="PS50048">
    <property type="entry name" value="ZN2_CY6_FUNGAL_2"/>
    <property type="match status" value="1"/>
</dbReference>
<dbReference type="SMART" id="SM00066">
    <property type="entry name" value="GAL4"/>
    <property type="match status" value="1"/>
</dbReference>
<reference evidence="7 8" key="1">
    <citation type="submission" date="2013-03" db="EMBL/GenBank/DDBJ databases">
        <title>The Genome Sequence of Capronia coronata CBS 617.96.</title>
        <authorList>
            <consortium name="The Broad Institute Genomics Platform"/>
            <person name="Cuomo C."/>
            <person name="de Hoog S."/>
            <person name="Gorbushina A."/>
            <person name="Walker B."/>
            <person name="Young S.K."/>
            <person name="Zeng Q."/>
            <person name="Gargeya S."/>
            <person name="Fitzgerald M."/>
            <person name="Haas B."/>
            <person name="Abouelleil A."/>
            <person name="Allen A.W."/>
            <person name="Alvarado L."/>
            <person name="Arachchi H.M."/>
            <person name="Berlin A.M."/>
            <person name="Chapman S.B."/>
            <person name="Gainer-Dewar J."/>
            <person name="Goldberg J."/>
            <person name="Griggs A."/>
            <person name="Gujja S."/>
            <person name="Hansen M."/>
            <person name="Howarth C."/>
            <person name="Imamovic A."/>
            <person name="Ireland A."/>
            <person name="Larimer J."/>
            <person name="McCowan C."/>
            <person name="Murphy C."/>
            <person name="Pearson M."/>
            <person name="Poon T.W."/>
            <person name="Priest M."/>
            <person name="Roberts A."/>
            <person name="Saif S."/>
            <person name="Shea T."/>
            <person name="Sisk P."/>
            <person name="Sykes S."/>
            <person name="Wortman J."/>
            <person name="Nusbaum C."/>
            <person name="Birren B."/>
        </authorList>
    </citation>
    <scope>NUCLEOTIDE SEQUENCE [LARGE SCALE GENOMIC DNA]</scope>
    <source>
        <strain evidence="7 8">CBS 617.96</strain>
    </source>
</reference>
<gene>
    <name evidence="7" type="ORF">A1O1_06115</name>
</gene>
<evidence type="ECO:0000313" key="8">
    <source>
        <dbReference type="Proteomes" id="UP000019484"/>
    </source>
</evidence>
<dbReference type="InterPro" id="IPR001138">
    <property type="entry name" value="Zn2Cys6_DnaBD"/>
</dbReference>
<evidence type="ECO:0000256" key="5">
    <source>
        <dbReference type="SAM" id="MobiDB-lite"/>
    </source>
</evidence>
<dbReference type="STRING" id="1182541.W9XYW0"/>
<feature type="region of interest" description="Disordered" evidence="5">
    <location>
        <begin position="1"/>
        <end position="24"/>
    </location>
</feature>
<dbReference type="RefSeq" id="XP_007725185.1">
    <property type="nucleotide sequence ID" value="XM_007726995.1"/>
</dbReference>
<dbReference type="AlphaFoldDB" id="W9XYW0"/>
<dbReference type="OrthoDB" id="3031538at2759"/>
<dbReference type="InterPro" id="IPR036864">
    <property type="entry name" value="Zn2-C6_fun-type_DNA-bd_sf"/>
</dbReference>
<evidence type="ECO:0000259" key="6">
    <source>
        <dbReference type="PROSITE" id="PS50048"/>
    </source>
</evidence>
<feature type="domain" description="Zn(2)-C6 fungal-type" evidence="6">
    <location>
        <begin position="30"/>
        <end position="60"/>
    </location>
</feature>
<keyword evidence="1" id="KW-0805">Transcription regulation</keyword>
<sequence>MAGDGKSAPPTASGESGSRQRKTHRKSRLGCRNCKLRRVKCDEKKPGCQKCLSFDVVCNYDPNIPDLQPRGPASAEMGCMNATTTMERSLLSANRPTLKWINSSLQEDPGFPLVMGRYTAKQQIDYSDLALMDRFQTRTVLTIGTRSASHFLRKELIQLACCNRFLMHLVQSLTAAHDRFLSGAALSKRTATEVYHMSQGVRAFQYKLSRPIRDQDRDAVFVAASIVGVLTFAIEASSIEQVWPLGEGDFAWLNISEGKKAVWQVANPLREDSVWRGLGRLYARNTFAMSKSPKQRPSVFGHLCGDDDAVESEESDGASSPVSMPFNPYRKTALILTELLDLDCDDSTWNKFLAFIAQVDPCYKVLLQAKDPWAMLMLAYWFVKICRAPWWIATRAIIQGQAICLYLERYHADDARLQEAIQYPRKELDLAQREGYGGFP</sequence>
<evidence type="ECO:0000256" key="2">
    <source>
        <dbReference type="ARBA" id="ARBA00023125"/>
    </source>
</evidence>
<dbReference type="eggNOG" id="ENOG502SJNF">
    <property type="taxonomic scope" value="Eukaryota"/>
</dbReference>
<dbReference type="CDD" id="cd00067">
    <property type="entry name" value="GAL4"/>
    <property type="match status" value="1"/>
</dbReference>
<keyword evidence="4" id="KW-0539">Nucleus</keyword>
<dbReference type="Gene3D" id="4.10.240.10">
    <property type="entry name" value="Zn(2)-C6 fungal-type DNA-binding domain"/>
    <property type="match status" value="1"/>
</dbReference>